<name>F5XNE9_MICPN</name>
<protein>
    <recommendedName>
        <fullName evidence="4">Methyl-accepting chemotaxis protein</fullName>
    </recommendedName>
</protein>
<dbReference type="Pfam" id="PF14335">
    <property type="entry name" value="DUF4391"/>
    <property type="match status" value="1"/>
</dbReference>
<evidence type="ECO:0000256" key="1">
    <source>
        <dbReference type="SAM" id="Coils"/>
    </source>
</evidence>
<evidence type="ECO:0000313" key="2">
    <source>
        <dbReference type="EMBL" id="BAK36599.1"/>
    </source>
</evidence>
<accession>F5XNE9</accession>
<sequence length="222" mass="24882">MTDLLYRWPEAAKFGKRVPKEKFYEHGTVSTAVREKFITEVQRITWAYKLAETTINLPGTSAVPEVQVFTIDSKTDDVSEAVLSAIDKAIPFPIIFEVTRSLTERPGVRMVAAHKQIGAGTPKLSAYYSTGWQPGDVTRQPLPTAITLATLYAALLQPLTPLAARPGEEMSEVADRLAAVRKLEREVASLERKLRAEPQLNRKVELRRTLKTKQHELTELVE</sequence>
<dbReference type="eggNOG" id="ENOG502ZBPR">
    <property type="taxonomic scope" value="Bacteria"/>
</dbReference>
<evidence type="ECO:0000313" key="3">
    <source>
        <dbReference type="Proteomes" id="UP000007947"/>
    </source>
</evidence>
<proteinExistence type="predicted"/>
<organism evidence="2 3">
    <name type="scientific">Microlunatus phosphovorus (strain ATCC 700054 / DSM 10555 / JCM 9379 / NBRC 101784 / NCIMB 13414 / VKM Ac-1990 / NM-1)</name>
    <dbReference type="NCBI Taxonomy" id="1032480"/>
    <lineage>
        <taxon>Bacteria</taxon>
        <taxon>Bacillati</taxon>
        <taxon>Actinomycetota</taxon>
        <taxon>Actinomycetes</taxon>
        <taxon>Propionibacteriales</taxon>
        <taxon>Propionibacteriaceae</taxon>
        <taxon>Microlunatus</taxon>
    </lineage>
</organism>
<dbReference type="HOGENOM" id="CLU_084466_0_0_11"/>
<keyword evidence="3" id="KW-1185">Reference proteome</keyword>
<evidence type="ECO:0008006" key="4">
    <source>
        <dbReference type="Google" id="ProtNLM"/>
    </source>
</evidence>
<dbReference type="InterPro" id="IPR025503">
    <property type="entry name" value="DUF4391"/>
</dbReference>
<dbReference type="AlphaFoldDB" id="F5XNE9"/>
<dbReference type="Proteomes" id="UP000007947">
    <property type="component" value="Chromosome"/>
</dbReference>
<feature type="coiled-coil region" evidence="1">
    <location>
        <begin position="173"/>
        <end position="200"/>
    </location>
</feature>
<reference evidence="2 3" key="1">
    <citation type="submission" date="2011-05" db="EMBL/GenBank/DDBJ databases">
        <title>Whole genome sequence of Microlunatus phosphovorus NM-1.</title>
        <authorList>
            <person name="Hosoyama A."/>
            <person name="Sasaki K."/>
            <person name="Harada T."/>
            <person name="Igarashi R."/>
            <person name="Kawakoshi A."/>
            <person name="Sasagawa M."/>
            <person name="Fukada J."/>
            <person name="Nakamura S."/>
            <person name="Katano Y."/>
            <person name="Hanada S."/>
            <person name="Kamagata Y."/>
            <person name="Nakamura N."/>
            <person name="Yamazaki S."/>
            <person name="Fujita N."/>
        </authorList>
    </citation>
    <scope>NUCLEOTIDE SEQUENCE [LARGE SCALE GENOMIC DNA]</scope>
    <source>
        <strain evidence="3">ATCC 700054 / DSM 10555 / JCM 9379 / NBRC 101784 / NCIMB 13414 / VKM Ac-1990 / NM-1</strain>
    </source>
</reference>
<gene>
    <name evidence="2" type="ordered locus">MLP_35850</name>
</gene>
<dbReference type="STRING" id="1032480.MLP_35850"/>
<dbReference type="KEGG" id="mph:MLP_35850"/>
<dbReference type="EMBL" id="AP012204">
    <property type="protein sequence ID" value="BAK36599.1"/>
    <property type="molecule type" value="Genomic_DNA"/>
</dbReference>
<keyword evidence="1" id="KW-0175">Coiled coil</keyword>
<dbReference type="RefSeq" id="WP_013864451.1">
    <property type="nucleotide sequence ID" value="NC_015635.1"/>
</dbReference>
<dbReference type="OrthoDB" id="9805811at2"/>